<evidence type="ECO:0000313" key="3">
    <source>
        <dbReference type="Proteomes" id="UP000729913"/>
    </source>
</evidence>
<organism evidence="2 3">
    <name type="scientific">Cotesia typhae</name>
    <dbReference type="NCBI Taxonomy" id="2053667"/>
    <lineage>
        <taxon>Eukaryota</taxon>
        <taxon>Metazoa</taxon>
        <taxon>Ecdysozoa</taxon>
        <taxon>Arthropoda</taxon>
        <taxon>Hexapoda</taxon>
        <taxon>Insecta</taxon>
        <taxon>Pterygota</taxon>
        <taxon>Neoptera</taxon>
        <taxon>Endopterygota</taxon>
        <taxon>Hymenoptera</taxon>
        <taxon>Apocrita</taxon>
        <taxon>Ichneumonoidea</taxon>
        <taxon>Braconidae</taxon>
        <taxon>Microgastrinae</taxon>
        <taxon>Cotesia</taxon>
    </lineage>
</organism>
<sequence>MEEINRFGISRRHRLPDIPLQFRKRPQKGLHVPDRQAAERQRQGSQWVVTEQVRRAGTKSREYFGRAILQGMVAPLLSQDSQWRPQENSIPECRC</sequence>
<reference evidence="2" key="1">
    <citation type="submission" date="2020-03" db="EMBL/GenBank/DDBJ databases">
        <authorList>
            <person name="Chebbi M.A."/>
            <person name="Drezen J.M."/>
        </authorList>
    </citation>
    <scope>NUCLEOTIDE SEQUENCE</scope>
    <source>
        <tissue evidence="2">Whole body</tissue>
    </source>
</reference>
<dbReference type="EMBL" id="JAAOIC020000023">
    <property type="protein sequence ID" value="KAG8040327.1"/>
    <property type="molecule type" value="Genomic_DNA"/>
</dbReference>
<feature type="compositionally biased region" description="Basic and acidic residues" evidence="1">
    <location>
        <begin position="31"/>
        <end position="42"/>
    </location>
</feature>
<dbReference type="Proteomes" id="UP000729913">
    <property type="component" value="Unassembled WGS sequence"/>
</dbReference>
<keyword evidence="3" id="KW-1185">Reference proteome</keyword>
<feature type="region of interest" description="Disordered" evidence="1">
    <location>
        <begin position="24"/>
        <end position="43"/>
    </location>
</feature>
<dbReference type="AlphaFoldDB" id="A0A8J5R4F7"/>
<name>A0A8J5R4F7_9HYME</name>
<evidence type="ECO:0000313" key="2">
    <source>
        <dbReference type="EMBL" id="KAG8040327.1"/>
    </source>
</evidence>
<protein>
    <submittedName>
        <fullName evidence="2">Uncharacterized protein</fullName>
    </submittedName>
</protein>
<accession>A0A8J5R4F7</accession>
<evidence type="ECO:0000256" key="1">
    <source>
        <dbReference type="SAM" id="MobiDB-lite"/>
    </source>
</evidence>
<proteinExistence type="predicted"/>
<gene>
    <name evidence="2" type="ORF">G9C98_000898</name>
</gene>
<reference evidence="2" key="2">
    <citation type="submission" date="2021-04" db="EMBL/GenBank/DDBJ databases">
        <title>Genome-wide patterns of bracovirus chromosomal integration into multiple host tissues during parasitism.</title>
        <authorList>
            <person name="Chebbi M.A.C."/>
        </authorList>
    </citation>
    <scope>NUCLEOTIDE SEQUENCE</scope>
    <source>
        <tissue evidence="2">Whole body</tissue>
    </source>
</reference>
<comment type="caution">
    <text evidence="2">The sequence shown here is derived from an EMBL/GenBank/DDBJ whole genome shotgun (WGS) entry which is preliminary data.</text>
</comment>